<dbReference type="GO" id="GO:0008934">
    <property type="term" value="F:inositol monophosphate 1-phosphatase activity"/>
    <property type="evidence" value="ECO:0007669"/>
    <property type="project" value="InterPro"/>
</dbReference>
<dbReference type="InterPro" id="IPR022337">
    <property type="entry name" value="Inositol_monophosphatase_SuhB"/>
</dbReference>
<feature type="binding site" evidence="4">
    <location>
        <position position="82"/>
    </location>
    <ligand>
        <name>Mg(2+)</name>
        <dbReference type="ChEBI" id="CHEBI:18420"/>
        <label>1</label>
        <note>catalytic</note>
    </ligand>
</feature>
<dbReference type="Proteomes" id="UP000712157">
    <property type="component" value="Unassembled WGS sequence"/>
</dbReference>
<feature type="binding site" evidence="4">
    <location>
        <position position="79"/>
    </location>
    <ligand>
        <name>Mg(2+)</name>
        <dbReference type="ChEBI" id="CHEBI:18420"/>
        <label>1</label>
        <note>catalytic</note>
    </ligand>
</feature>
<dbReference type="PRINTS" id="PR00377">
    <property type="entry name" value="IMPHPHTASES"/>
</dbReference>
<keyword evidence="3 5" id="KW-0378">Hydrolase</keyword>
<organism evidence="6 7">
    <name type="scientific">Diplocloster agilis</name>
    <dbReference type="NCBI Taxonomy" id="2850323"/>
    <lineage>
        <taxon>Bacteria</taxon>
        <taxon>Bacillati</taxon>
        <taxon>Bacillota</taxon>
        <taxon>Clostridia</taxon>
        <taxon>Lachnospirales</taxon>
        <taxon>Lachnospiraceae</taxon>
        <taxon>Diplocloster</taxon>
    </lineage>
</organism>
<evidence type="ECO:0000256" key="2">
    <source>
        <dbReference type="ARBA" id="ARBA00001946"/>
    </source>
</evidence>
<dbReference type="PRINTS" id="PR01959">
    <property type="entry name" value="SBIMPHPHTASE"/>
</dbReference>
<sequence length="256" mass="28828">MERKELIEIVHQTRTLVMDEANSRAVTAKGTADFVTKVDFSVQDFLKKILFREYPGIGLMSEEQKENEIGPDTDTWILDPIDGTTNLIHHYQHSAVSLGLYEQGEITLGVVYNPFTDETFSAAKGCGAYLNEQKIQVTDQTDMLRTLISMGTDPYEKEKAPENFALFQKVFMECTDIRISGSSALDLCYVACGRLDTFLERNLKPWDYGAGSLILTEAGGKITDWNNQPLSFDRNCNVLATNGRLHSYFLENIVND</sequence>
<keyword evidence="4 5" id="KW-0460">Magnesium</keyword>
<dbReference type="GO" id="GO:0046872">
    <property type="term" value="F:metal ion binding"/>
    <property type="evidence" value="ECO:0007669"/>
    <property type="project" value="UniProtKB-KW"/>
</dbReference>
<keyword evidence="4 5" id="KW-0479">Metal-binding</keyword>
<evidence type="ECO:0000313" key="7">
    <source>
        <dbReference type="Proteomes" id="UP000712157"/>
    </source>
</evidence>
<dbReference type="PANTHER" id="PTHR20854">
    <property type="entry name" value="INOSITOL MONOPHOSPHATASE"/>
    <property type="match status" value="1"/>
</dbReference>
<dbReference type="AlphaFoldDB" id="A0A949JV99"/>
<comment type="caution">
    <text evidence="6">The sequence shown here is derived from an EMBL/GenBank/DDBJ whole genome shotgun (WGS) entry which is preliminary data.</text>
</comment>
<dbReference type="InterPro" id="IPR033942">
    <property type="entry name" value="IMPase"/>
</dbReference>
<dbReference type="GO" id="GO:0006020">
    <property type="term" value="P:inositol metabolic process"/>
    <property type="evidence" value="ECO:0007669"/>
    <property type="project" value="TreeGrafter"/>
</dbReference>
<dbReference type="Pfam" id="PF00459">
    <property type="entry name" value="Inositol_P"/>
    <property type="match status" value="1"/>
</dbReference>
<keyword evidence="7" id="KW-1185">Reference proteome</keyword>
<evidence type="ECO:0000313" key="6">
    <source>
        <dbReference type="EMBL" id="MBU9735785.1"/>
    </source>
</evidence>
<evidence type="ECO:0000256" key="1">
    <source>
        <dbReference type="ARBA" id="ARBA00001033"/>
    </source>
</evidence>
<comment type="similarity">
    <text evidence="5">Belongs to the inositol monophosphatase superfamily.</text>
</comment>
<feature type="binding site" evidence="4">
    <location>
        <position position="207"/>
    </location>
    <ligand>
        <name>Mg(2+)</name>
        <dbReference type="ChEBI" id="CHEBI:18420"/>
        <label>1</label>
        <note>catalytic</note>
    </ligand>
</feature>
<dbReference type="SUPFAM" id="SSF56655">
    <property type="entry name" value="Carbohydrate phosphatase"/>
    <property type="match status" value="1"/>
</dbReference>
<dbReference type="InterPro" id="IPR000760">
    <property type="entry name" value="Inositol_monophosphatase-like"/>
</dbReference>
<dbReference type="GO" id="GO:0007165">
    <property type="term" value="P:signal transduction"/>
    <property type="evidence" value="ECO:0007669"/>
    <property type="project" value="TreeGrafter"/>
</dbReference>
<protein>
    <recommendedName>
        <fullName evidence="5">Inositol-1-monophosphatase</fullName>
        <ecNumber evidence="5">3.1.3.25</ecNumber>
    </recommendedName>
</protein>
<accession>A0A949JV99</accession>
<evidence type="ECO:0000256" key="4">
    <source>
        <dbReference type="PIRSR" id="PIRSR600760-2"/>
    </source>
</evidence>
<dbReference type="Gene3D" id="3.40.190.80">
    <property type="match status" value="1"/>
</dbReference>
<dbReference type="CDD" id="cd01639">
    <property type="entry name" value="IMPase"/>
    <property type="match status" value="1"/>
</dbReference>
<evidence type="ECO:0000256" key="3">
    <source>
        <dbReference type="ARBA" id="ARBA00022801"/>
    </source>
</evidence>
<proteinExistence type="inferred from homology"/>
<name>A0A949JV99_9FIRM</name>
<evidence type="ECO:0000256" key="5">
    <source>
        <dbReference type="RuleBase" id="RU364068"/>
    </source>
</evidence>
<dbReference type="Gene3D" id="3.30.540.10">
    <property type="entry name" value="Fructose-1,6-Bisphosphatase, subunit A, domain 1"/>
    <property type="match status" value="1"/>
</dbReference>
<dbReference type="EMBL" id="JAHQCW010000005">
    <property type="protein sequence ID" value="MBU9735785.1"/>
    <property type="molecule type" value="Genomic_DNA"/>
</dbReference>
<dbReference type="RefSeq" id="WP_238720780.1">
    <property type="nucleotide sequence ID" value="NZ_JAHQCW010000005.1"/>
</dbReference>
<comment type="cofactor">
    <cofactor evidence="2 4 5">
        <name>Mg(2+)</name>
        <dbReference type="ChEBI" id="CHEBI:18420"/>
    </cofactor>
</comment>
<gene>
    <name evidence="6" type="ORF">KTH89_04500</name>
</gene>
<dbReference type="PANTHER" id="PTHR20854:SF4">
    <property type="entry name" value="INOSITOL-1-MONOPHOSPHATASE-RELATED"/>
    <property type="match status" value="1"/>
</dbReference>
<reference evidence="6" key="1">
    <citation type="submission" date="2021-06" db="EMBL/GenBank/DDBJ databases">
        <title>Description of novel taxa of the family Lachnospiraceae.</title>
        <authorList>
            <person name="Chaplin A.V."/>
            <person name="Sokolova S.R."/>
            <person name="Pikina A.P."/>
            <person name="Korzhanova M."/>
            <person name="Belova V."/>
            <person name="Korostin D."/>
            <person name="Efimov B.A."/>
        </authorList>
    </citation>
    <scope>NUCLEOTIDE SEQUENCE</scope>
    <source>
        <strain evidence="6">ASD5720</strain>
    </source>
</reference>
<feature type="binding site" evidence="4">
    <location>
        <position position="81"/>
    </location>
    <ligand>
        <name>Mg(2+)</name>
        <dbReference type="ChEBI" id="CHEBI:18420"/>
        <label>1</label>
        <note>catalytic</note>
    </ligand>
</feature>
<feature type="binding site" evidence="4">
    <location>
        <position position="62"/>
    </location>
    <ligand>
        <name>Mg(2+)</name>
        <dbReference type="ChEBI" id="CHEBI:18420"/>
        <label>1</label>
        <note>catalytic</note>
    </ligand>
</feature>
<dbReference type="EC" id="3.1.3.25" evidence="5"/>
<comment type="catalytic activity">
    <reaction evidence="1 5">
        <text>a myo-inositol phosphate + H2O = myo-inositol + phosphate</text>
        <dbReference type="Rhea" id="RHEA:24056"/>
        <dbReference type="ChEBI" id="CHEBI:15377"/>
        <dbReference type="ChEBI" id="CHEBI:17268"/>
        <dbReference type="ChEBI" id="CHEBI:43474"/>
        <dbReference type="ChEBI" id="CHEBI:84139"/>
        <dbReference type="EC" id="3.1.3.25"/>
    </reaction>
</comment>